<keyword evidence="22" id="KW-1185">Reference proteome</keyword>
<evidence type="ECO:0000256" key="18">
    <source>
        <dbReference type="PROSITE-ProRule" id="PRU10141"/>
    </source>
</evidence>
<evidence type="ECO:0000313" key="22">
    <source>
        <dbReference type="Proteomes" id="UP000238479"/>
    </source>
</evidence>
<evidence type="ECO:0000256" key="2">
    <source>
        <dbReference type="ARBA" id="ARBA00012513"/>
    </source>
</evidence>
<proteinExistence type="predicted"/>
<evidence type="ECO:0000256" key="6">
    <source>
        <dbReference type="ARBA" id="ARBA00022692"/>
    </source>
</evidence>
<evidence type="ECO:0000256" key="12">
    <source>
        <dbReference type="ARBA" id="ARBA00023136"/>
    </source>
</evidence>
<evidence type="ECO:0000256" key="10">
    <source>
        <dbReference type="ARBA" id="ARBA00022840"/>
    </source>
</evidence>
<comment type="subcellular location">
    <subcellularLocation>
        <location evidence="1">Membrane</location>
        <topology evidence="1">Single-pass type I membrane protein</topology>
    </subcellularLocation>
</comment>
<dbReference type="GO" id="GO:0016020">
    <property type="term" value="C:membrane"/>
    <property type="evidence" value="ECO:0007669"/>
    <property type="project" value="UniProtKB-SubCell"/>
</dbReference>
<keyword evidence="4" id="KW-0245">EGF-like domain</keyword>
<keyword evidence="12" id="KW-0472">Membrane</keyword>
<evidence type="ECO:0000256" key="15">
    <source>
        <dbReference type="ARBA" id="ARBA00023180"/>
    </source>
</evidence>
<dbReference type="EC" id="2.7.11.1" evidence="2"/>
<dbReference type="InterPro" id="IPR017441">
    <property type="entry name" value="Protein_kinase_ATP_BS"/>
</dbReference>
<keyword evidence="3" id="KW-0723">Serine/threonine-protein kinase</keyword>
<evidence type="ECO:0000259" key="20">
    <source>
        <dbReference type="PROSITE" id="PS50011"/>
    </source>
</evidence>
<evidence type="ECO:0000256" key="3">
    <source>
        <dbReference type="ARBA" id="ARBA00022527"/>
    </source>
</evidence>
<dbReference type="Gene3D" id="1.10.510.10">
    <property type="entry name" value="Transferase(Phosphotransferase) domain 1"/>
    <property type="match status" value="1"/>
</dbReference>
<evidence type="ECO:0000313" key="21">
    <source>
        <dbReference type="EMBL" id="PRQ27759.1"/>
    </source>
</evidence>
<evidence type="ECO:0000256" key="16">
    <source>
        <dbReference type="ARBA" id="ARBA00047899"/>
    </source>
</evidence>
<keyword evidence="9" id="KW-0418">Kinase</keyword>
<dbReference type="GO" id="GO:0005524">
    <property type="term" value="F:ATP binding"/>
    <property type="evidence" value="ECO:0007669"/>
    <property type="project" value="UniProtKB-UniRule"/>
</dbReference>
<protein>
    <recommendedName>
        <fullName evidence="2">non-specific serine/threonine protein kinase</fullName>
        <ecNumber evidence="2">2.7.11.1</ecNumber>
    </recommendedName>
</protein>
<keyword evidence="14" id="KW-0675">Receptor</keyword>
<evidence type="ECO:0000256" key="9">
    <source>
        <dbReference type="ARBA" id="ARBA00022777"/>
    </source>
</evidence>
<feature type="binding site" evidence="18">
    <location>
        <position position="115"/>
    </location>
    <ligand>
        <name>ATP</name>
        <dbReference type="ChEBI" id="CHEBI:30616"/>
    </ligand>
</feature>
<evidence type="ECO:0000256" key="7">
    <source>
        <dbReference type="ARBA" id="ARBA00022729"/>
    </source>
</evidence>
<gene>
    <name evidence="21" type="ORF">RchiOBHm_Chr6g0308701</name>
</gene>
<dbReference type="InterPro" id="IPR000719">
    <property type="entry name" value="Prot_kinase_dom"/>
</dbReference>
<comment type="catalytic activity">
    <reaction evidence="17">
        <text>L-seryl-[protein] + ATP = O-phospho-L-seryl-[protein] + ADP + H(+)</text>
        <dbReference type="Rhea" id="RHEA:17989"/>
        <dbReference type="Rhea" id="RHEA-COMP:9863"/>
        <dbReference type="Rhea" id="RHEA-COMP:11604"/>
        <dbReference type="ChEBI" id="CHEBI:15378"/>
        <dbReference type="ChEBI" id="CHEBI:29999"/>
        <dbReference type="ChEBI" id="CHEBI:30616"/>
        <dbReference type="ChEBI" id="CHEBI:83421"/>
        <dbReference type="ChEBI" id="CHEBI:456216"/>
        <dbReference type="EC" id="2.7.11.1"/>
    </reaction>
</comment>
<dbReference type="PANTHER" id="PTHR47974">
    <property type="entry name" value="OS07G0415500 PROTEIN"/>
    <property type="match status" value="1"/>
</dbReference>
<evidence type="ECO:0000256" key="17">
    <source>
        <dbReference type="ARBA" id="ARBA00048679"/>
    </source>
</evidence>
<accession>A0A2P6Q0U7</accession>
<evidence type="ECO:0000256" key="11">
    <source>
        <dbReference type="ARBA" id="ARBA00022989"/>
    </source>
</evidence>
<keyword evidence="11" id="KW-1133">Transmembrane helix</keyword>
<evidence type="ECO:0000256" key="13">
    <source>
        <dbReference type="ARBA" id="ARBA00023157"/>
    </source>
</evidence>
<dbReference type="PROSITE" id="PS50011">
    <property type="entry name" value="PROTEIN_KINASE_DOM"/>
    <property type="match status" value="1"/>
</dbReference>
<dbReference type="SUPFAM" id="SSF56112">
    <property type="entry name" value="Protein kinase-like (PK-like)"/>
    <property type="match status" value="1"/>
</dbReference>
<evidence type="ECO:0000256" key="4">
    <source>
        <dbReference type="ARBA" id="ARBA00022536"/>
    </source>
</evidence>
<keyword evidence="7" id="KW-0732">Signal</keyword>
<dbReference type="PROSITE" id="PS00107">
    <property type="entry name" value="PROTEIN_KINASE_ATP"/>
    <property type="match status" value="1"/>
</dbReference>
<sequence length="398" mass="45805">MLWIWMVTSECTVERSLERPGVLRGKPFRNRKIHGLCGANSWCTYNPSMGRKCSCLPGYKVVNKDDWSCGCEPYFNRSCDAPTPATRGFKEEIGRGGGGIVYKGTLSDQRVAAIKQLDIANQGEAEFLAEVSLIGKLYHMNLIDMWGYCIEDKHRLLVYEYMEHGSLAKNLSSNVNVLDWNKRFEIAVGTAKGLAYLHEECLEWVLHCDIKPHKVLLDSEAPFGLLLEVVVDQNTLYVVVLCTNTTKKNCFCDSYFATANWAFATEKTFRDGKLSLLRRKCWRCNRWRHKIHFATVKCRCKKYLRRKTIAVAMAKLFATGNLPSQIDISFKKKKKKKKKKRVNSTPKKKKKLHTKASAMFHKYYKLTNIKIQYLSFLHQPKITNPKKKKRLVKATPTL</sequence>
<evidence type="ECO:0000256" key="8">
    <source>
        <dbReference type="ARBA" id="ARBA00022741"/>
    </source>
</evidence>
<feature type="region of interest" description="Disordered" evidence="19">
    <location>
        <begin position="333"/>
        <end position="354"/>
    </location>
</feature>
<organism evidence="21 22">
    <name type="scientific">Rosa chinensis</name>
    <name type="common">China rose</name>
    <dbReference type="NCBI Taxonomy" id="74649"/>
    <lineage>
        <taxon>Eukaryota</taxon>
        <taxon>Viridiplantae</taxon>
        <taxon>Streptophyta</taxon>
        <taxon>Embryophyta</taxon>
        <taxon>Tracheophyta</taxon>
        <taxon>Spermatophyta</taxon>
        <taxon>Magnoliopsida</taxon>
        <taxon>eudicotyledons</taxon>
        <taxon>Gunneridae</taxon>
        <taxon>Pentapetalae</taxon>
        <taxon>rosids</taxon>
        <taxon>fabids</taxon>
        <taxon>Rosales</taxon>
        <taxon>Rosaceae</taxon>
        <taxon>Rosoideae</taxon>
        <taxon>Rosoideae incertae sedis</taxon>
        <taxon>Rosa</taxon>
    </lineage>
</organism>
<keyword evidence="15" id="KW-0325">Glycoprotein</keyword>
<name>A0A2P6Q0U7_ROSCH</name>
<dbReference type="Pfam" id="PF00069">
    <property type="entry name" value="Pkinase"/>
    <property type="match status" value="1"/>
</dbReference>
<evidence type="ECO:0000256" key="5">
    <source>
        <dbReference type="ARBA" id="ARBA00022679"/>
    </source>
</evidence>
<evidence type="ECO:0000256" key="19">
    <source>
        <dbReference type="SAM" id="MobiDB-lite"/>
    </source>
</evidence>
<keyword evidence="5 21" id="KW-0808">Transferase</keyword>
<dbReference type="Gene3D" id="3.30.200.20">
    <property type="entry name" value="Phosphorylase Kinase, domain 1"/>
    <property type="match status" value="1"/>
</dbReference>
<dbReference type="AlphaFoldDB" id="A0A2P6Q0U7"/>
<keyword evidence="10 18" id="KW-0067">ATP-binding</keyword>
<dbReference type="Proteomes" id="UP000238479">
    <property type="component" value="Chromosome 6"/>
</dbReference>
<evidence type="ECO:0000256" key="1">
    <source>
        <dbReference type="ARBA" id="ARBA00004479"/>
    </source>
</evidence>
<dbReference type="GO" id="GO:0004674">
    <property type="term" value="F:protein serine/threonine kinase activity"/>
    <property type="evidence" value="ECO:0007669"/>
    <property type="project" value="UniProtKB-KW"/>
</dbReference>
<keyword evidence="13" id="KW-1015">Disulfide bond</keyword>
<keyword evidence="6" id="KW-0812">Transmembrane</keyword>
<evidence type="ECO:0000256" key="14">
    <source>
        <dbReference type="ARBA" id="ARBA00023170"/>
    </source>
</evidence>
<dbReference type="PANTHER" id="PTHR47974:SF3">
    <property type="entry name" value="RECEPTOR-LIKE SERINE_THREONINE-PROTEIN KINASE"/>
    <property type="match status" value="1"/>
</dbReference>
<comment type="caution">
    <text evidence="21">The sequence shown here is derived from an EMBL/GenBank/DDBJ whole genome shotgun (WGS) entry which is preliminary data.</text>
</comment>
<reference evidence="21 22" key="1">
    <citation type="journal article" date="2018" name="Nat. Genet.">
        <title>The Rosa genome provides new insights in the design of modern roses.</title>
        <authorList>
            <person name="Bendahmane M."/>
        </authorList>
    </citation>
    <scope>NUCLEOTIDE SEQUENCE [LARGE SCALE GENOMIC DNA]</scope>
    <source>
        <strain evidence="22">cv. Old Blush</strain>
    </source>
</reference>
<comment type="catalytic activity">
    <reaction evidence="16">
        <text>L-threonyl-[protein] + ATP = O-phospho-L-threonyl-[protein] + ADP + H(+)</text>
        <dbReference type="Rhea" id="RHEA:46608"/>
        <dbReference type="Rhea" id="RHEA-COMP:11060"/>
        <dbReference type="Rhea" id="RHEA-COMP:11605"/>
        <dbReference type="ChEBI" id="CHEBI:15378"/>
        <dbReference type="ChEBI" id="CHEBI:30013"/>
        <dbReference type="ChEBI" id="CHEBI:30616"/>
        <dbReference type="ChEBI" id="CHEBI:61977"/>
        <dbReference type="ChEBI" id="CHEBI:456216"/>
        <dbReference type="EC" id="2.7.11.1"/>
    </reaction>
</comment>
<keyword evidence="8 18" id="KW-0547">Nucleotide-binding</keyword>
<dbReference type="Gramene" id="PRQ27759">
    <property type="protein sequence ID" value="PRQ27759"/>
    <property type="gene ID" value="RchiOBHm_Chr6g0308701"/>
</dbReference>
<dbReference type="FunFam" id="3.30.200.20:FF:000059">
    <property type="entry name" value="S-receptor-like serine/threonine-protein kinase"/>
    <property type="match status" value="1"/>
</dbReference>
<dbReference type="EMBL" id="PDCK01000044">
    <property type="protein sequence ID" value="PRQ27759.1"/>
    <property type="molecule type" value="Genomic_DNA"/>
</dbReference>
<feature type="domain" description="Protein kinase" evidence="20">
    <location>
        <begin position="87"/>
        <end position="398"/>
    </location>
</feature>
<dbReference type="InterPro" id="IPR011009">
    <property type="entry name" value="Kinase-like_dom_sf"/>
</dbReference>